<protein>
    <recommendedName>
        <fullName evidence="9">Dof zinc finger protein</fullName>
    </recommendedName>
</protein>
<dbReference type="GO" id="GO:0003677">
    <property type="term" value="F:DNA binding"/>
    <property type="evidence" value="ECO:0007669"/>
    <property type="project" value="UniProtKB-UniRule"/>
</dbReference>
<keyword evidence="4 9" id="KW-0805">Transcription regulation</keyword>
<keyword evidence="2 8" id="KW-0863">Zinc-finger</keyword>
<comment type="subcellular location">
    <subcellularLocation>
        <location evidence="8 9">Nucleus</location>
    </subcellularLocation>
</comment>
<dbReference type="GO" id="GO:0003700">
    <property type="term" value="F:DNA-binding transcription factor activity"/>
    <property type="evidence" value="ECO:0007669"/>
    <property type="project" value="UniProtKB-UniRule"/>
</dbReference>
<dbReference type="AlphaFoldDB" id="A0AAP0JB13"/>
<dbReference type="PROSITE" id="PS50884">
    <property type="entry name" value="ZF_DOF_2"/>
    <property type="match status" value="1"/>
</dbReference>
<accession>A0AAP0JB13</accession>
<comment type="function">
    <text evidence="9">Transcription factor that binds specifically to a 5'-AA[AG]G-3' consensus core sequence.</text>
</comment>
<evidence type="ECO:0000313" key="12">
    <source>
        <dbReference type="EMBL" id="KAK9129632.1"/>
    </source>
</evidence>
<evidence type="ECO:0000256" key="4">
    <source>
        <dbReference type="ARBA" id="ARBA00023015"/>
    </source>
</evidence>
<feature type="region of interest" description="Disordered" evidence="10">
    <location>
        <begin position="30"/>
        <end position="65"/>
    </location>
</feature>
<organism evidence="12 13">
    <name type="scientific">Stephania japonica</name>
    <dbReference type="NCBI Taxonomy" id="461633"/>
    <lineage>
        <taxon>Eukaryota</taxon>
        <taxon>Viridiplantae</taxon>
        <taxon>Streptophyta</taxon>
        <taxon>Embryophyta</taxon>
        <taxon>Tracheophyta</taxon>
        <taxon>Spermatophyta</taxon>
        <taxon>Magnoliopsida</taxon>
        <taxon>Ranunculales</taxon>
        <taxon>Menispermaceae</taxon>
        <taxon>Menispermoideae</taxon>
        <taxon>Cissampelideae</taxon>
        <taxon>Stephania</taxon>
    </lineage>
</organism>
<keyword evidence="13" id="KW-1185">Reference proteome</keyword>
<gene>
    <name evidence="12" type="ORF">Sjap_010119</name>
</gene>
<keyword evidence="7 8" id="KW-0539">Nucleus</keyword>
<name>A0AAP0JB13_9MAGN</name>
<keyword evidence="1 9" id="KW-0479">Metal-binding</keyword>
<proteinExistence type="predicted"/>
<keyword evidence="5 8" id="KW-0238">DNA-binding</keyword>
<evidence type="ECO:0000259" key="11">
    <source>
        <dbReference type="PROSITE" id="PS50884"/>
    </source>
</evidence>
<evidence type="ECO:0000256" key="2">
    <source>
        <dbReference type="ARBA" id="ARBA00022771"/>
    </source>
</evidence>
<dbReference type="InterPro" id="IPR003851">
    <property type="entry name" value="Znf_Dof"/>
</dbReference>
<evidence type="ECO:0000313" key="13">
    <source>
        <dbReference type="Proteomes" id="UP001417504"/>
    </source>
</evidence>
<dbReference type="Proteomes" id="UP001417504">
    <property type="component" value="Unassembled WGS sequence"/>
</dbReference>
<evidence type="ECO:0000256" key="9">
    <source>
        <dbReference type="RuleBase" id="RU369094"/>
    </source>
</evidence>
<evidence type="ECO:0000256" key="8">
    <source>
        <dbReference type="PROSITE-ProRule" id="PRU00071"/>
    </source>
</evidence>
<evidence type="ECO:0000256" key="7">
    <source>
        <dbReference type="ARBA" id="ARBA00023242"/>
    </source>
</evidence>
<keyword evidence="6 9" id="KW-0804">Transcription</keyword>
<dbReference type="PROSITE" id="PS01361">
    <property type="entry name" value="ZF_DOF_1"/>
    <property type="match status" value="1"/>
</dbReference>
<dbReference type="EMBL" id="JBBNAE010000004">
    <property type="protein sequence ID" value="KAK9129632.1"/>
    <property type="molecule type" value="Genomic_DNA"/>
</dbReference>
<dbReference type="GO" id="GO:0008270">
    <property type="term" value="F:zinc ion binding"/>
    <property type="evidence" value="ECO:0007669"/>
    <property type="project" value="UniProtKB-KW"/>
</dbReference>
<evidence type="ECO:0000256" key="6">
    <source>
        <dbReference type="ARBA" id="ARBA00023163"/>
    </source>
</evidence>
<evidence type="ECO:0000256" key="5">
    <source>
        <dbReference type="ARBA" id="ARBA00023125"/>
    </source>
</evidence>
<evidence type="ECO:0000256" key="3">
    <source>
        <dbReference type="ARBA" id="ARBA00022833"/>
    </source>
</evidence>
<dbReference type="PANTHER" id="PTHR31992:SF289">
    <property type="entry name" value="DOF ZINC FINGER PROTEIN"/>
    <property type="match status" value="1"/>
</dbReference>
<dbReference type="PANTHER" id="PTHR31992">
    <property type="entry name" value="DOF ZINC FINGER PROTEIN DOF1.4-RELATED"/>
    <property type="match status" value="1"/>
</dbReference>
<dbReference type="InterPro" id="IPR045174">
    <property type="entry name" value="Dof"/>
</dbReference>
<reference evidence="12 13" key="1">
    <citation type="submission" date="2024-01" db="EMBL/GenBank/DDBJ databases">
        <title>Genome assemblies of Stephania.</title>
        <authorList>
            <person name="Yang L."/>
        </authorList>
    </citation>
    <scope>NUCLEOTIDE SEQUENCE [LARGE SCALE GENOMIC DNA]</scope>
    <source>
        <strain evidence="12">QJT</strain>
        <tissue evidence="12">Leaf</tissue>
    </source>
</reference>
<evidence type="ECO:0000256" key="1">
    <source>
        <dbReference type="ARBA" id="ARBA00022723"/>
    </source>
</evidence>
<comment type="caution">
    <text evidence="12">The sequence shown here is derived from an EMBL/GenBank/DDBJ whole genome shotgun (WGS) entry which is preliminary data.</text>
</comment>
<dbReference type="Pfam" id="PF02701">
    <property type="entry name" value="Zn_ribbon_Dof"/>
    <property type="match status" value="1"/>
</dbReference>
<dbReference type="GO" id="GO:0005634">
    <property type="term" value="C:nucleus"/>
    <property type="evidence" value="ECO:0007669"/>
    <property type="project" value="UniProtKB-SubCell"/>
</dbReference>
<sequence>MIQELFGDAGLLVGERKISFNGGSVLFESSPSSSPSPISSSSSSSSAATTTITTAPPTSSAPENLRCPRCDSSNTKFCYYNNYNLTQPRHFCKTCRRYWTKGGALRNIPIGGGCRKNKTSISTASSTASKSSTAGKAKTNYVCSSSEIIKSLGSGFSSTHQLLGSPNNSGTVLWGSPQSSQMLAFLKANQNPNPNISLSSNPMIMGVKDDQGPITGSCPNVNNVGSSSLSSSLVGARALSLETTDLGHQVPSIGLFGSLSRNNHVQNHQSQLLQLQHQLPQQSGAVLLGEIQNMGIVHQELFQRVRSLSNQYSTTDCLTQGLALSTLNNNSSSILEPAIGSGGEFGHWNNQPFSWSDLPASNNPSFP</sequence>
<feature type="compositionally biased region" description="Low complexity" evidence="10">
    <location>
        <begin position="30"/>
        <end position="62"/>
    </location>
</feature>
<evidence type="ECO:0000256" key="10">
    <source>
        <dbReference type="SAM" id="MobiDB-lite"/>
    </source>
</evidence>
<feature type="domain" description="Dof-type" evidence="11">
    <location>
        <begin position="65"/>
        <end position="119"/>
    </location>
</feature>
<keyword evidence="3 9" id="KW-0862">Zinc</keyword>